<keyword evidence="3" id="KW-0677">Repeat</keyword>
<dbReference type="PANTHER" id="PTHR23301">
    <property type="entry name" value="CHITIN BINDING PERITROPHIN-A"/>
    <property type="match status" value="1"/>
</dbReference>
<dbReference type="SUPFAM" id="SSF57625">
    <property type="entry name" value="Invertebrate chitin-binding proteins"/>
    <property type="match status" value="1"/>
</dbReference>
<evidence type="ECO:0000259" key="9">
    <source>
        <dbReference type="PROSITE" id="PS50948"/>
    </source>
</evidence>
<keyword evidence="1" id="KW-0147">Chitin-binding</keyword>
<dbReference type="Gene3D" id="3.50.4.10">
    <property type="entry name" value="Hepatocyte Growth Factor"/>
    <property type="match status" value="1"/>
</dbReference>
<evidence type="ECO:0000256" key="2">
    <source>
        <dbReference type="ARBA" id="ARBA00022729"/>
    </source>
</evidence>
<dbReference type="PANTHER" id="PTHR23301:SF0">
    <property type="entry name" value="CHITIN-BINDING TYPE-2 DOMAIN-CONTAINING PROTEIN-RELATED"/>
    <property type="match status" value="1"/>
</dbReference>
<dbReference type="InterPro" id="IPR051940">
    <property type="entry name" value="Chitin_bind-dev_reg"/>
</dbReference>
<reference evidence="10 11" key="2">
    <citation type="journal article" date="2022" name="Mol. Biol. Evol.">
        <title>Comparative Genomics Reveals Insights into the Divergent Evolution of Astigmatic Mites and Household Pest Adaptations.</title>
        <authorList>
            <person name="Xiong Q."/>
            <person name="Wan A.T."/>
            <person name="Liu X."/>
            <person name="Fung C.S."/>
            <person name="Xiao X."/>
            <person name="Malainual N."/>
            <person name="Hou J."/>
            <person name="Wang L."/>
            <person name="Wang M."/>
            <person name="Yang K.Y."/>
            <person name="Cui Y."/>
            <person name="Leung E.L."/>
            <person name="Nong W."/>
            <person name="Shin S.K."/>
            <person name="Au S.W."/>
            <person name="Jeong K.Y."/>
            <person name="Chew F.T."/>
            <person name="Hui J.H."/>
            <person name="Leung T.F."/>
            <person name="Tungtrongchitr A."/>
            <person name="Zhong N."/>
            <person name="Liu Z."/>
            <person name="Tsui S.K."/>
        </authorList>
    </citation>
    <scope>NUCLEOTIDE SEQUENCE [LARGE SCALE GENOMIC DNA]</scope>
    <source>
        <strain evidence="10">Derp</strain>
    </source>
</reference>
<feature type="compositionally biased region" description="Polar residues" evidence="6">
    <location>
        <begin position="370"/>
        <end position="401"/>
    </location>
</feature>
<keyword evidence="2 7" id="KW-0732">Signal</keyword>
<protein>
    <submittedName>
        <fullName evidence="10">Kringle domain</fullName>
    </submittedName>
</protein>
<evidence type="ECO:0000256" key="3">
    <source>
        <dbReference type="ARBA" id="ARBA00022737"/>
    </source>
</evidence>
<gene>
    <name evidence="10" type="primary">SCRASP1_1</name>
    <name evidence="10" type="ORF">DERP_001337</name>
</gene>
<dbReference type="PROSITE" id="PS50948">
    <property type="entry name" value="PAN"/>
    <property type="match status" value="1"/>
</dbReference>
<dbReference type="EMBL" id="NJHN03000047">
    <property type="protein sequence ID" value="KAH9420903.1"/>
    <property type="molecule type" value="Genomic_DNA"/>
</dbReference>
<evidence type="ECO:0000259" key="8">
    <source>
        <dbReference type="PROSITE" id="PS50940"/>
    </source>
</evidence>
<keyword evidence="5" id="KW-0325">Glycoprotein</keyword>
<evidence type="ECO:0000256" key="1">
    <source>
        <dbReference type="ARBA" id="ARBA00022669"/>
    </source>
</evidence>
<dbReference type="InterPro" id="IPR003609">
    <property type="entry name" value="Pan_app"/>
</dbReference>
<dbReference type="InterPro" id="IPR002557">
    <property type="entry name" value="Chitin-bd_dom"/>
</dbReference>
<feature type="domain" description="Chitin-binding type-2" evidence="8">
    <location>
        <begin position="25"/>
        <end position="79"/>
    </location>
</feature>
<feature type="compositionally biased region" description="Polar residues" evidence="6">
    <location>
        <begin position="146"/>
        <end position="156"/>
    </location>
</feature>
<keyword evidence="4" id="KW-1015">Disulfide bond</keyword>
<name>A0ABQ8JEN3_DERPT</name>
<evidence type="ECO:0000256" key="5">
    <source>
        <dbReference type="ARBA" id="ARBA00023180"/>
    </source>
</evidence>
<feature type="domain" description="Apple" evidence="9">
    <location>
        <begin position="638"/>
        <end position="730"/>
    </location>
</feature>
<feature type="region of interest" description="Disordered" evidence="6">
    <location>
        <begin position="360"/>
        <end position="405"/>
    </location>
</feature>
<dbReference type="Proteomes" id="UP000887458">
    <property type="component" value="Unassembled WGS sequence"/>
</dbReference>
<evidence type="ECO:0000256" key="7">
    <source>
        <dbReference type="SAM" id="SignalP"/>
    </source>
</evidence>
<dbReference type="SMART" id="SM00494">
    <property type="entry name" value="ChtBD2"/>
    <property type="match status" value="1"/>
</dbReference>
<dbReference type="PROSITE" id="PS50940">
    <property type="entry name" value="CHIT_BIND_II"/>
    <property type="match status" value="1"/>
</dbReference>
<dbReference type="Pfam" id="PF00024">
    <property type="entry name" value="PAN_1"/>
    <property type="match status" value="1"/>
</dbReference>
<evidence type="ECO:0000313" key="11">
    <source>
        <dbReference type="Proteomes" id="UP000887458"/>
    </source>
</evidence>
<dbReference type="InterPro" id="IPR036508">
    <property type="entry name" value="Chitin-bd_dom_sf"/>
</dbReference>
<evidence type="ECO:0000313" key="10">
    <source>
        <dbReference type="EMBL" id="KAH9420903.1"/>
    </source>
</evidence>
<feature type="region of interest" description="Disordered" evidence="6">
    <location>
        <begin position="146"/>
        <end position="187"/>
    </location>
</feature>
<dbReference type="Pfam" id="PF01607">
    <property type="entry name" value="CBM_14"/>
    <property type="match status" value="1"/>
</dbReference>
<proteinExistence type="predicted"/>
<feature type="chain" id="PRO_5045989888" evidence="7">
    <location>
        <begin position="25"/>
        <end position="1880"/>
    </location>
</feature>
<dbReference type="Gene3D" id="2.170.140.10">
    <property type="entry name" value="Chitin binding domain"/>
    <property type="match status" value="1"/>
</dbReference>
<feature type="signal peptide" evidence="7">
    <location>
        <begin position="1"/>
        <end position="24"/>
    </location>
</feature>
<accession>A0ABQ8JEN3</accession>
<reference evidence="10 11" key="1">
    <citation type="journal article" date="2018" name="J. Allergy Clin. Immunol.">
        <title>High-quality assembly of Dermatophagoides pteronyssinus genome and transcriptome reveals a wide range of novel allergens.</title>
        <authorList>
            <person name="Liu X.Y."/>
            <person name="Yang K.Y."/>
            <person name="Wang M.Q."/>
            <person name="Kwok J.S."/>
            <person name="Zeng X."/>
            <person name="Yang Z."/>
            <person name="Xiao X.J."/>
            <person name="Lau C.P."/>
            <person name="Li Y."/>
            <person name="Huang Z.M."/>
            <person name="Ba J.G."/>
            <person name="Yim A.K."/>
            <person name="Ouyang C.Y."/>
            <person name="Ngai S.M."/>
            <person name="Chan T.F."/>
            <person name="Leung E.L."/>
            <person name="Liu L."/>
            <person name="Liu Z.G."/>
            <person name="Tsui S.K."/>
        </authorList>
    </citation>
    <scope>NUCLEOTIDE SEQUENCE [LARGE SCALE GENOMIC DNA]</scope>
    <source>
        <strain evidence="10">Derp</strain>
    </source>
</reference>
<organism evidence="10 11">
    <name type="scientific">Dermatophagoides pteronyssinus</name>
    <name type="common">European house dust mite</name>
    <dbReference type="NCBI Taxonomy" id="6956"/>
    <lineage>
        <taxon>Eukaryota</taxon>
        <taxon>Metazoa</taxon>
        <taxon>Ecdysozoa</taxon>
        <taxon>Arthropoda</taxon>
        <taxon>Chelicerata</taxon>
        <taxon>Arachnida</taxon>
        <taxon>Acari</taxon>
        <taxon>Acariformes</taxon>
        <taxon>Sarcoptiformes</taxon>
        <taxon>Astigmata</taxon>
        <taxon>Psoroptidia</taxon>
        <taxon>Analgoidea</taxon>
        <taxon>Pyroglyphidae</taxon>
        <taxon>Dermatophagoidinae</taxon>
        <taxon>Dermatophagoides</taxon>
    </lineage>
</organism>
<comment type="caution">
    <text evidence="10">The sequence shown here is derived from an EMBL/GenBank/DDBJ whole genome shotgun (WGS) entry which is preliminary data.</text>
</comment>
<sequence>MLPRLINIVTFIWFISFSYNYGYAAFQCQDDGFYPNPTDCGKFYRCVHGASYSFDCGPGTHYNPSIMTCDWPYNSGCHSSSRETTNLDSSESTSIQYARHEQPISSQFHSNEPIIRRNPIMTRKPAYSATTNHRYVVPVSHAQYQQNDNDQTSIPPFSSFPDRRQVSTNTESTVDQKQSQYKQIGKESGNRIRKPNIQKSEKIVMEPKNFSPNQLYYDPQTGIYHQFHYETGFPNQKISSKPMGRTLQKDKIYRPQSNSDQIPNYNHPIRSQDSLNKLNKHHDDVISDSHSQQKTIRPVVLNQHTFSQTTPMYSRSQYLPNQPNIRSNSSQADIENHNQPRQVSYVVYANDDLQDQYNHDNDTIVRRQPNPETSELTTTSTIKSKNQRISTQDSIATNSASGKPINEELSKQNSMQSFVVYEDELQEYLRIKGAFNSPIFNKSIGVVYENNHTDDNQDIIQARNIDSHQISDKILTTDENKRPFSKLRLKTVPYEPKNISRRENDDLENRVDTLETTTTAADNSKLANRLSHFIATFDPRILNASDTTTISPMERELKLSSKNDTIIKVTPSSNLNNTNDQFSYVIYANENNNTDQLMDDELAKLLGLKRKSPDLRNMDTNHSQINDTIAHCPDNTDCKVSRLESEKTGSNYQWLQISDHGLDNQYSKILQTKQTESLQECQKYCWQMLTTCVGFTYNHRNMECRLAYELDVQTSLTNASSYSDGNEFATFLQEEPTSTTTFLQPRWHRAYDSDILIGENVRPMLAHSIVDLVDGDDGLHLERVKAVKSQNGLYGSIGFSKTFLDCLQQCIEQQHQSCAYVLHHRPTGLCLIEHQTDNERHLDVLSDSFSIRAGWTIGVAMMDRKSKNIEPDFVIENKPVYIRLFEQLLMGEEDRKYFLGRYLEPKRRLTNMTDVRECEHYCTAMTDPKCRFVAVYEKVLDGDNNQTKTCLLFSDDLIQILYKLLMTERASMAKRDLETTGLLDRPFERMSSPIIVARKRRERELERERENIIDDNYNELFGTLEMSAYVFDTPEPFLKFNIHDQATIRDSEYSVAPSYQEWYDVDSENLCYRHCFNSWLQSVGNNSLSKHDTKKTFAEPLCRFLVVKWYKQQDRHFNCTFYELSPIAFTEQSWFTVRKMPLSDFSFDHVMDYFIETRDMQTKGNQLLSELTMSATDQKQCLFRCLLANTMDLSSGHITHYCQKLHIGKLKTNHLKCRFYGNVINNKLETDTIRLFRLRSLPDHNIRQSDSGFYSTIPEDSLDDYFATESFNASDSPSANQSTIERLLSRYEPLYRLNGETNPRNCLRLCLLLWARTRSGYADPDRCRVVLAKPDRSINNKYECMIYDIDIDAQLTQKSQHERYKKQLSQYPINVYRVLRNSSQNGRPKLIMQLNLTEYEIMTDEQSNEFNAKWKAQYHFSRALNAKTCSLFRPKRQNSDKPESNGWIIFARPMFMSDSILAARLLVQYECLYYDYYPNQDYIEAMDVQKIQAPIDDQVLVYQLVDTDTYDYVEPSIYSQSLNFMRQSYQPILIATDNMTTVEDCLGRCSEYNYYRTNHLDQCQLVIIEPNRRLWNNTEDYRCLFYNYNVTLQRYPDLDWSTSVEYYRLRSIPSFVTTRFDSDEIVDKYDSFERIENEDEKESISKSIVNSGRLAFWHISNVTDRHQCLDRCVRTWESKLLYYSNPTFLSSKSSNFIQSHFCRLVIIIPVRQADQQLQHFDCAFYETNFTQALSAFLVSRHNEKEIGAEYIQSQDDSLYMAVEWPLVSPKVTDNTLMLSRPVDLAHCLRECDRKSINRCQALITRYENNRLFRCYFVGLNEYLPDWENRPLVNPQSKLLLRLFTLNANDGKIPQNESYIQPELQDPYLAIIDSLRNYQHH</sequence>
<evidence type="ECO:0000256" key="6">
    <source>
        <dbReference type="SAM" id="MobiDB-lite"/>
    </source>
</evidence>
<feature type="compositionally biased region" description="Polar residues" evidence="6">
    <location>
        <begin position="166"/>
        <end position="182"/>
    </location>
</feature>
<keyword evidence="11" id="KW-1185">Reference proteome</keyword>
<evidence type="ECO:0000256" key="4">
    <source>
        <dbReference type="ARBA" id="ARBA00023157"/>
    </source>
</evidence>